<sequence>MALATLLLAGFVLAACSSAPTYVDQDPAPTAEDVPYAQPEVTKDSGLPPDSDYSPDEEDADGLTRGDNSTPRHDATPPRYQPERIWPDSLMIEFPDALGDFTHSSQITHYSNFVTTIYTSADYQILSVTVAQDYVGYNNRLASYDNLRYVGPAVCGTDNSQSSTEIAWYTCFMVGDDGFIAVTAYSTSGITTQELAGYTEDLYRELTQRVD</sequence>
<dbReference type="EMBL" id="DXDC01000123">
    <property type="protein sequence ID" value="HIY65463.1"/>
    <property type="molecule type" value="Genomic_DNA"/>
</dbReference>
<comment type="caution">
    <text evidence="2">The sequence shown here is derived from an EMBL/GenBank/DDBJ whole genome shotgun (WGS) entry which is preliminary data.</text>
</comment>
<name>A0A9D2C959_9MICO</name>
<organism evidence="2 3">
    <name type="scientific">Candidatus Agrococcus pullicola</name>
    <dbReference type="NCBI Taxonomy" id="2838429"/>
    <lineage>
        <taxon>Bacteria</taxon>
        <taxon>Bacillati</taxon>
        <taxon>Actinomycetota</taxon>
        <taxon>Actinomycetes</taxon>
        <taxon>Micrococcales</taxon>
        <taxon>Microbacteriaceae</taxon>
        <taxon>Agrococcus</taxon>
    </lineage>
</organism>
<reference evidence="2" key="2">
    <citation type="submission" date="2021-04" db="EMBL/GenBank/DDBJ databases">
        <authorList>
            <person name="Gilroy R."/>
        </authorList>
    </citation>
    <scope>NUCLEOTIDE SEQUENCE</scope>
    <source>
        <strain evidence="2">ChiGjej1B1-98</strain>
    </source>
</reference>
<protein>
    <submittedName>
        <fullName evidence="2">Uncharacterized protein</fullName>
    </submittedName>
</protein>
<reference evidence="2" key="1">
    <citation type="journal article" date="2021" name="PeerJ">
        <title>Extensive microbial diversity within the chicken gut microbiome revealed by metagenomics and culture.</title>
        <authorList>
            <person name="Gilroy R."/>
            <person name="Ravi A."/>
            <person name="Getino M."/>
            <person name="Pursley I."/>
            <person name="Horton D.L."/>
            <person name="Alikhan N.F."/>
            <person name="Baker D."/>
            <person name="Gharbi K."/>
            <person name="Hall N."/>
            <person name="Watson M."/>
            <person name="Adriaenssens E.M."/>
            <person name="Foster-Nyarko E."/>
            <person name="Jarju S."/>
            <person name="Secka A."/>
            <person name="Antonio M."/>
            <person name="Oren A."/>
            <person name="Chaudhuri R.R."/>
            <person name="La Ragione R."/>
            <person name="Hildebrand F."/>
            <person name="Pallen M.J."/>
        </authorList>
    </citation>
    <scope>NUCLEOTIDE SEQUENCE</scope>
    <source>
        <strain evidence="2">ChiGjej1B1-98</strain>
    </source>
</reference>
<evidence type="ECO:0000313" key="2">
    <source>
        <dbReference type="EMBL" id="HIY65463.1"/>
    </source>
</evidence>
<dbReference type="AlphaFoldDB" id="A0A9D2C959"/>
<dbReference type="Proteomes" id="UP000824005">
    <property type="component" value="Unassembled WGS sequence"/>
</dbReference>
<gene>
    <name evidence="2" type="ORF">H9830_04225</name>
</gene>
<feature type="region of interest" description="Disordered" evidence="1">
    <location>
        <begin position="22"/>
        <end position="82"/>
    </location>
</feature>
<evidence type="ECO:0000256" key="1">
    <source>
        <dbReference type="SAM" id="MobiDB-lite"/>
    </source>
</evidence>
<accession>A0A9D2C959</accession>
<evidence type="ECO:0000313" key="3">
    <source>
        <dbReference type="Proteomes" id="UP000824005"/>
    </source>
</evidence>
<proteinExistence type="predicted"/>
<feature type="compositionally biased region" description="Basic and acidic residues" evidence="1">
    <location>
        <begin position="70"/>
        <end position="82"/>
    </location>
</feature>